<organism evidence="2 3">
    <name type="scientific">candidate division WOR-3 bacterium</name>
    <dbReference type="NCBI Taxonomy" id="2052148"/>
    <lineage>
        <taxon>Bacteria</taxon>
        <taxon>Bacteria division WOR-3</taxon>
    </lineage>
</organism>
<feature type="region of interest" description="Disordered" evidence="1">
    <location>
        <begin position="50"/>
        <end position="71"/>
    </location>
</feature>
<dbReference type="AlphaFoldDB" id="A0A938BS77"/>
<gene>
    <name evidence="2" type="ORF">FJY68_00190</name>
</gene>
<comment type="caution">
    <text evidence="2">The sequence shown here is derived from an EMBL/GenBank/DDBJ whole genome shotgun (WGS) entry which is preliminary data.</text>
</comment>
<evidence type="ECO:0000256" key="1">
    <source>
        <dbReference type="SAM" id="MobiDB-lite"/>
    </source>
</evidence>
<dbReference type="Proteomes" id="UP000779900">
    <property type="component" value="Unassembled WGS sequence"/>
</dbReference>
<proteinExistence type="predicted"/>
<evidence type="ECO:0000313" key="2">
    <source>
        <dbReference type="EMBL" id="MBM3330252.1"/>
    </source>
</evidence>
<name>A0A938BS77_UNCW3</name>
<dbReference type="EMBL" id="VGIR01000001">
    <property type="protein sequence ID" value="MBM3330252.1"/>
    <property type="molecule type" value="Genomic_DNA"/>
</dbReference>
<sequence length="128" mass="15030">MSSRMRGRQPHRHSGEMLREVVSAVVPEEEQERYLVFARELYATLRHARTSESAESRIQRPEPRVRTGDHPQVTQIRQIVPFPDFTRRTKRVVLKWFRRGLRGNLMWRIGVGLLGRRFHDSATGKVAD</sequence>
<accession>A0A938BS77</accession>
<reference evidence="2" key="1">
    <citation type="submission" date="2019-03" db="EMBL/GenBank/DDBJ databases">
        <title>Lake Tanganyika Metagenome-Assembled Genomes (MAGs).</title>
        <authorList>
            <person name="Tran P."/>
        </authorList>
    </citation>
    <scope>NUCLEOTIDE SEQUENCE</scope>
    <source>
        <strain evidence="2">K_DeepCast_150m_m2_040</strain>
    </source>
</reference>
<feature type="compositionally biased region" description="Basic and acidic residues" evidence="1">
    <location>
        <begin position="50"/>
        <end position="69"/>
    </location>
</feature>
<evidence type="ECO:0000313" key="3">
    <source>
        <dbReference type="Proteomes" id="UP000779900"/>
    </source>
</evidence>
<protein>
    <submittedName>
        <fullName evidence="2">Uncharacterized protein</fullName>
    </submittedName>
</protein>